<organism evidence="1 2">
    <name type="scientific">Colletotrichum truncatum</name>
    <name type="common">Anthracnose fungus</name>
    <name type="synonym">Colletotrichum capsici</name>
    <dbReference type="NCBI Taxonomy" id="5467"/>
    <lineage>
        <taxon>Eukaryota</taxon>
        <taxon>Fungi</taxon>
        <taxon>Dikarya</taxon>
        <taxon>Ascomycota</taxon>
        <taxon>Pezizomycotina</taxon>
        <taxon>Sordariomycetes</taxon>
        <taxon>Hypocreomycetidae</taxon>
        <taxon>Glomerellales</taxon>
        <taxon>Glomerellaceae</taxon>
        <taxon>Colletotrichum</taxon>
        <taxon>Colletotrichum truncatum species complex</taxon>
    </lineage>
</organism>
<reference evidence="1 2" key="1">
    <citation type="journal article" date="2020" name="Phytopathology">
        <title>Genome Sequence Resources of Colletotrichum truncatum, C. plurivorum, C. musicola, and C. sojae: Four Species Pathogenic to Soybean (Glycine max).</title>
        <authorList>
            <person name="Rogerio F."/>
            <person name="Boufleur T.R."/>
            <person name="Ciampi-Guillardi M."/>
            <person name="Sukno S.A."/>
            <person name="Thon M.R."/>
            <person name="Massola Junior N.S."/>
            <person name="Baroncelli R."/>
        </authorList>
    </citation>
    <scope>NUCLEOTIDE SEQUENCE [LARGE SCALE GENOMIC DNA]</scope>
    <source>
        <strain evidence="1 2">CMES1059</strain>
    </source>
</reference>
<evidence type="ECO:0000313" key="1">
    <source>
        <dbReference type="EMBL" id="KAL0943000.1"/>
    </source>
</evidence>
<protein>
    <submittedName>
        <fullName evidence="1">Uncharacterized protein</fullName>
    </submittedName>
</protein>
<keyword evidence="2" id="KW-1185">Reference proteome</keyword>
<evidence type="ECO:0000313" key="2">
    <source>
        <dbReference type="Proteomes" id="UP000805649"/>
    </source>
</evidence>
<name>A0ACC3ZFV7_COLTU</name>
<dbReference type="Proteomes" id="UP000805649">
    <property type="component" value="Unassembled WGS sequence"/>
</dbReference>
<comment type="caution">
    <text evidence="1">The sequence shown here is derived from an EMBL/GenBank/DDBJ whole genome shotgun (WGS) entry which is preliminary data.</text>
</comment>
<proteinExistence type="predicted"/>
<accession>A0ACC3ZFV7</accession>
<gene>
    <name evidence="1" type="ORF">CTRU02_200886</name>
</gene>
<dbReference type="EMBL" id="VUJX02000001">
    <property type="protein sequence ID" value="KAL0943000.1"/>
    <property type="molecule type" value="Genomic_DNA"/>
</dbReference>
<sequence>MKLSLSLPPSPSSSSSYSSACVYLPCDSPPSRSLFPSSICPPSVRVSTYPKYHTHLSSVCTLRPTYIPSGRSPKTISSIISIHHLYSLVCNYTKQNSRFRQSAILPSLSTMSRITAPVSKLTRSINSAATASRSSGLLESHYNVNQGAVLMPKYAELLKNRSTREHDSARTLTTTHRPTPQPTRSSMSHRQMQTFSSSTPYASPIASMDFTVLPAAFDAAPKNEFAGMRMPLLPDSFTTKHQSLYEQVAAEDLPLSKPEISVVAAHPENVTTAAALTEVEAFGVDGVELKWAHESEAAAEDSHQPGLRDLWKGLVEDVVGRKPAF</sequence>